<evidence type="ECO:0000313" key="14">
    <source>
        <dbReference type="Proteomes" id="UP001378592"/>
    </source>
</evidence>
<sequence length="388" mass="43737">MESLIYKENVSRLPPLSHRKRESRGQSKIFQCYGDFSFPICERDPENKNRTKISSAANIKSPTNKMYDSLEIPHDSCRNSKSSGSRSYVRSNMNYNTPNPSSPNAAEESCQHLSYVILQQLASTEHQNALIHDKLVYNEQKMGSVVEEVSRLKKKISDLEEMLQIQSEKNCCCSSGNGCKQLQEKCNQFEQKIKSLEELLAQHNSKSEGNDWNSSLQNSSSKLENCIEKDNQVSVWTSDSSMPSNSSIDFGKLLQAVQELNLIAGQGESKMCYTKSGATFQRSAGIPLTLYANGLILNNGSYRSYDDDSTQQFLQDILDGYFPSEFQNDYPDGVPLHVEDKHHINYEAPKQTWSAFSGKGYRLGNGTPKNNTDKPTPSRLLQEYSKPK</sequence>
<name>A0AAN9Z4C7_9ORTH</name>
<dbReference type="GO" id="GO:0005856">
    <property type="term" value="C:cytoskeleton"/>
    <property type="evidence" value="ECO:0007669"/>
    <property type="project" value="UniProtKB-SubCell"/>
</dbReference>
<evidence type="ECO:0000256" key="9">
    <source>
        <dbReference type="ARBA" id="ARBA00081109"/>
    </source>
</evidence>
<dbReference type="PANTHER" id="PTHR23333">
    <property type="entry name" value="UBX DOMAIN CONTAINING PROTEIN"/>
    <property type="match status" value="1"/>
</dbReference>
<feature type="compositionally biased region" description="Low complexity" evidence="11">
    <location>
        <begin position="79"/>
        <end position="91"/>
    </location>
</feature>
<comment type="function">
    <text evidence="5">May be involved in the reorganization of actin cytoskeleton mediated by RND1, RND2 and RND3. Promotes RHOA activation mediated by GNA12 and GNA13.</text>
</comment>
<comment type="subcellular location">
    <subcellularLocation>
        <location evidence="1">Cytoplasm</location>
        <location evidence="1">Cytoskeleton</location>
    </subcellularLocation>
</comment>
<dbReference type="InterPro" id="IPR036241">
    <property type="entry name" value="NSFL1C_SEP_dom_sf"/>
</dbReference>
<feature type="domain" description="SEP" evidence="12">
    <location>
        <begin position="283"/>
        <end position="347"/>
    </location>
</feature>
<gene>
    <name evidence="13" type="ORF">R5R35_004168</name>
</gene>
<dbReference type="FunFam" id="3.30.420.210:FF:000003">
    <property type="entry name" value="UBX domain protein 11"/>
    <property type="match status" value="1"/>
</dbReference>
<keyword evidence="14" id="KW-1185">Reference proteome</keyword>
<protein>
    <recommendedName>
        <fullName evidence="7">UBX domain-containing protein 11</fullName>
    </recommendedName>
    <alternativeName>
        <fullName evidence="9">Socius</fullName>
    </alternativeName>
    <alternativeName>
        <fullName evidence="8">UBX domain-containing protein 5</fullName>
    </alternativeName>
</protein>
<dbReference type="Gene3D" id="3.30.420.210">
    <property type="entry name" value="SEP domain"/>
    <property type="match status" value="1"/>
</dbReference>
<comment type="caution">
    <text evidence="13">The sequence shown here is derived from an EMBL/GenBank/DDBJ whole genome shotgun (WGS) entry which is preliminary data.</text>
</comment>
<evidence type="ECO:0000256" key="7">
    <source>
        <dbReference type="ARBA" id="ARBA00073759"/>
    </source>
</evidence>
<feature type="region of interest" description="Disordered" evidence="11">
    <location>
        <begin position="357"/>
        <end position="388"/>
    </location>
</feature>
<dbReference type="SUPFAM" id="SSF102848">
    <property type="entry name" value="NSFL1 (p97 ATPase) cofactor p47, SEP domain"/>
    <property type="match status" value="1"/>
</dbReference>
<feature type="region of interest" description="Disordered" evidence="11">
    <location>
        <begin position="47"/>
        <end position="106"/>
    </location>
</feature>
<dbReference type="PROSITE" id="PS51399">
    <property type="entry name" value="SEP"/>
    <property type="match status" value="1"/>
</dbReference>
<evidence type="ECO:0000256" key="8">
    <source>
        <dbReference type="ARBA" id="ARBA00075811"/>
    </source>
</evidence>
<dbReference type="GO" id="GO:0043130">
    <property type="term" value="F:ubiquitin binding"/>
    <property type="evidence" value="ECO:0007669"/>
    <property type="project" value="TreeGrafter"/>
</dbReference>
<feature type="coiled-coil region" evidence="10">
    <location>
        <begin position="142"/>
        <end position="206"/>
    </location>
</feature>
<dbReference type="PANTHER" id="PTHR23333:SF4">
    <property type="entry name" value="UBX DOMAIN-CONTAINING PROTEIN 11"/>
    <property type="match status" value="1"/>
</dbReference>
<evidence type="ECO:0000259" key="12">
    <source>
        <dbReference type="PROSITE" id="PS51399"/>
    </source>
</evidence>
<keyword evidence="4" id="KW-0206">Cytoskeleton</keyword>
<evidence type="ECO:0000256" key="4">
    <source>
        <dbReference type="ARBA" id="ARBA00023212"/>
    </source>
</evidence>
<dbReference type="AlphaFoldDB" id="A0AAN9Z4C7"/>
<evidence type="ECO:0000256" key="10">
    <source>
        <dbReference type="SAM" id="Coils"/>
    </source>
</evidence>
<dbReference type="EMBL" id="JAZDUA010000277">
    <property type="protein sequence ID" value="KAK7862392.1"/>
    <property type="molecule type" value="Genomic_DNA"/>
</dbReference>
<evidence type="ECO:0000256" key="1">
    <source>
        <dbReference type="ARBA" id="ARBA00004245"/>
    </source>
</evidence>
<feature type="compositionally biased region" description="Polar residues" evidence="11">
    <location>
        <begin position="52"/>
        <end position="66"/>
    </location>
</feature>
<evidence type="ECO:0000256" key="5">
    <source>
        <dbReference type="ARBA" id="ARBA00059434"/>
    </source>
</evidence>
<dbReference type="Proteomes" id="UP001378592">
    <property type="component" value="Unassembled WGS sequence"/>
</dbReference>
<evidence type="ECO:0000256" key="3">
    <source>
        <dbReference type="ARBA" id="ARBA00023054"/>
    </source>
</evidence>
<evidence type="ECO:0000313" key="13">
    <source>
        <dbReference type="EMBL" id="KAK7862392.1"/>
    </source>
</evidence>
<evidence type="ECO:0000256" key="11">
    <source>
        <dbReference type="SAM" id="MobiDB-lite"/>
    </source>
</evidence>
<dbReference type="SMART" id="SM00553">
    <property type="entry name" value="SEP"/>
    <property type="match status" value="1"/>
</dbReference>
<accession>A0AAN9Z4C7</accession>
<dbReference type="Pfam" id="PF08059">
    <property type="entry name" value="SEP"/>
    <property type="match status" value="1"/>
</dbReference>
<proteinExistence type="predicted"/>
<keyword evidence="3 10" id="KW-0175">Coiled coil</keyword>
<dbReference type="GO" id="GO:0043161">
    <property type="term" value="P:proteasome-mediated ubiquitin-dependent protein catabolic process"/>
    <property type="evidence" value="ECO:0007669"/>
    <property type="project" value="TreeGrafter"/>
</dbReference>
<feature type="compositionally biased region" description="Polar residues" evidence="11">
    <location>
        <begin position="92"/>
        <end position="104"/>
    </location>
</feature>
<reference evidence="13 14" key="1">
    <citation type="submission" date="2024-03" db="EMBL/GenBank/DDBJ databases">
        <title>The genome assembly and annotation of the cricket Gryllus longicercus Weissman &amp; Gray.</title>
        <authorList>
            <person name="Szrajer S."/>
            <person name="Gray D."/>
            <person name="Ylla G."/>
        </authorList>
    </citation>
    <scope>NUCLEOTIDE SEQUENCE [LARGE SCALE GENOMIC DNA]</scope>
    <source>
        <strain evidence="13">DAG 2021-001</strain>
        <tissue evidence="13">Whole body minus gut</tissue>
    </source>
</reference>
<evidence type="ECO:0000256" key="6">
    <source>
        <dbReference type="ARBA" id="ARBA00062345"/>
    </source>
</evidence>
<keyword evidence="2" id="KW-0963">Cytoplasm</keyword>
<comment type="subunit">
    <text evidence="6">Interacts with GNA12, GNA13, RND1, RND2 and RND3.</text>
</comment>
<evidence type="ECO:0000256" key="2">
    <source>
        <dbReference type="ARBA" id="ARBA00022490"/>
    </source>
</evidence>
<dbReference type="InterPro" id="IPR012989">
    <property type="entry name" value="SEP_domain"/>
</dbReference>
<organism evidence="13 14">
    <name type="scientific">Gryllus longicercus</name>
    <dbReference type="NCBI Taxonomy" id="2509291"/>
    <lineage>
        <taxon>Eukaryota</taxon>
        <taxon>Metazoa</taxon>
        <taxon>Ecdysozoa</taxon>
        <taxon>Arthropoda</taxon>
        <taxon>Hexapoda</taxon>
        <taxon>Insecta</taxon>
        <taxon>Pterygota</taxon>
        <taxon>Neoptera</taxon>
        <taxon>Polyneoptera</taxon>
        <taxon>Orthoptera</taxon>
        <taxon>Ensifera</taxon>
        <taxon>Gryllidea</taxon>
        <taxon>Grylloidea</taxon>
        <taxon>Gryllidae</taxon>
        <taxon>Gryllinae</taxon>
        <taxon>Gryllus</taxon>
    </lineage>
</organism>